<dbReference type="RefSeq" id="WP_170161000.1">
    <property type="nucleotide sequence ID" value="NZ_AP017928.1"/>
</dbReference>
<dbReference type="EMBL" id="AP017928">
    <property type="protein sequence ID" value="BBA33624.1"/>
    <property type="molecule type" value="Genomic_DNA"/>
</dbReference>
<sequence length="54" mass="6073">MAAFRIPAPELQIDFSFALGQMRTLYMQDALGSTVEKTDLALLNTQLSEYVPEH</sequence>
<dbReference type="AlphaFoldDB" id="A0A250KPZ7"/>
<name>A0A250KPZ7_9GAMM</name>
<gene>
    <name evidence="1" type="ORF">sS8_1667</name>
</gene>
<reference evidence="1 2" key="1">
    <citation type="submission" date="2016-12" db="EMBL/GenBank/DDBJ databases">
        <title>Genome sequencing of Methylocaldum marinum.</title>
        <authorList>
            <person name="Takeuchi M."/>
            <person name="Kamagata Y."/>
            <person name="Hiraoka S."/>
            <person name="Oshima K."/>
            <person name="Hattori M."/>
            <person name="Iwasaki W."/>
        </authorList>
    </citation>
    <scope>NUCLEOTIDE SEQUENCE [LARGE SCALE GENOMIC DNA]</scope>
    <source>
        <strain evidence="1 2">S8</strain>
    </source>
</reference>
<keyword evidence="2" id="KW-1185">Reference proteome</keyword>
<evidence type="ECO:0000313" key="1">
    <source>
        <dbReference type="EMBL" id="BBA33624.1"/>
    </source>
</evidence>
<protein>
    <submittedName>
        <fullName evidence="1">Type II site-specific deoxyribonuclease</fullName>
    </submittedName>
</protein>
<accession>A0A250KPZ7</accession>
<dbReference type="KEGG" id="mmai:sS8_1667"/>
<dbReference type="Proteomes" id="UP000266313">
    <property type="component" value="Chromosome"/>
</dbReference>
<organism evidence="1 2">
    <name type="scientific">Methylocaldum marinum</name>
    <dbReference type="NCBI Taxonomy" id="1432792"/>
    <lineage>
        <taxon>Bacteria</taxon>
        <taxon>Pseudomonadati</taxon>
        <taxon>Pseudomonadota</taxon>
        <taxon>Gammaproteobacteria</taxon>
        <taxon>Methylococcales</taxon>
        <taxon>Methylococcaceae</taxon>
        <taxon>Methylocaldum</taxon>
    </lineage>
</organism>
<evidence type="ECO:0000313" key="2">
    <source>
        <dbReference type="Proteomes" id="UP000266313"/>
    </source>
</evidence>
<proteinExistence type="predicted"/>